<evidence type="ECO:0000313" key="12">
    <source>
        <dbReference type="Proteomes" id="UP000014978"/>
    </source>
</evidence>
<dbReference type="STRING" id="1358809.S7XQ39"/>
<dbReference type="InterPro" id="IPR013083">
    <property type="entry name" value="Znf_RING/FYVE/PHD"/>
</dbReference>
<dbReference type="GO" id="GO:0008270">
    <property type="term" value="F:zinc ion binding"/>
    <property type="evidence" value="ECO:0007669"/>
    <property type="project" value="UniProtKB-KW"/>
</dbReference>
<keyword evidence="2 6" id="KW-0863">Zinc-finger</keyword>
<dbReference type="InterPro" id="IPR019787">
    <property type="entry name" value="Znf_PHD-finger"/>
</dbReference>
<dbReference type="Pfam" id="PF13832">
    <property type="entry name" value="zf-HC5HC2H_2"/>
    <property type="match status" value="1"/>
</dbReference>
<keyword evidence="4 5" id="KW-0103">Bromodomain</keyword>
<dbReference type="PROSITE" id="PS51805">
    <property type="entry name" value="EPHD"/>
    <property type="match status" value="1"/>
</dbReference>
<dbReference type="InParanoid" id="S7XQ39"/>
<dbReference type="CDD" id="cd15571">
    <property type="entry name" value="ePHD"/>
    <property type="match status" value="1"/>
</dbReference>
<dbReference type="PANTHER" id="PTHR13793">
    <property type="entry name" value="PHD FINGER PROTEINS"/>
    <property type="match status" value="1"/>
</dbReference>
<evidence type="ECO:0000259" key="9">
    <source>
        <dbReference type="PROSITE" id="PS50016"/>
    </source>
</evidence>
<dbReference type="InterPro" id="IPR050701">
    <property type="entry name" value="Histone_Mod_Regulator"/>
</dbReference>
<comment type="caution">
    <text evidence="11">The sequence shown here is derived from an EMBL/GenBank/DDBJ whole genome shotgun (WGS) entry which is preliminary data.</text>
</comment>
<gene>
    <name evidence="11" type="ORF">SLOPH_2284</name>
</gene>
<evidence type="ECO:0000259" key="8">
    <source>
        <dbReference type="PROSITE" id="PS50014"/>
    </source>
</evidence>
<protein>
    <submittedName>
        <fullName evidence="11">Bromodomain and PHD finger containing protein</fullName>
    </submittedName>
</protein>
<dbReference type="Gene3D" id="1.20.920.10">
    <property type="entry name" value="Bromodomain-like"/>
    <property type="match status" value="1"/>
</dbReference>
<keyword evidence="3" id="KW-0862">Zinc</keyword>
<dbReference type="PROSITE" id="PS50016">
    <property type="entry name" value="ZF_PHD_2"/>
    <property type="match status" value="1"/>
</dbReference>
<feature type="domain" description="PHD-type" evidence="9">
    <location>
        <begin position="137"/>
        <end position="187"/>
    </location>
</feature>
<dbReference type="InterPro" id="IPR001965">
    <property type="entry name" value="Znf_PHD"/>
</dbReference>
<evidence type="ECO:0000256" key="7">
    <source>
        <dbReference type="SAM" id="MobiDB-lite"/>
    </source>
</evidence>
<dbReference type="OrthoDB" id="20839at2759"/>
<keyword evidence="1" id="KW-0479">Metal-binding</keyword>
<dbReference type="PRINTS" id="PR00503">
    <property type="entry name" value="BROMODOMAIN"/>
</dbReference>
<dbReference type="InterPro" id="IPR019786">
    <property type="entry name" value="Zinc_finger_PHD-type_CS"/>
</dbReference>
<name>S7XQ39_SPRLO</name>
<evidence type="ECO:0000256" key="6">
    <source>
        <dbReference type="PROSITE-ProRule" id="PRU00146"/>
    </source>
</evidence>
<dbReference type="InterPro" id="IPR011011">
    <property type="entry name" value="Znf_FYVE_PHD"/>
</dbReference>
<dbReference type="InterPro" id="IPR001487">
    <property type="entry name" value="Bromodomain"/>
</dbReference>
<evidence type="ECO:0000256" key="4">
    <source>
        <dbReference type="ARBA" id="ARBA00023117"/>
    </source>
</evidence>
<dbReference type="SMART" id="SM00297">
    <property type="entry name" value="BROMO"/>
    <property type="match status" value="1"/>
</dbReference>
<dbReference type="PANTHER" id="PTHR13793:SF107">
    <property type="entry name" value="BROMODOMAIN-CONTAINING PROTEIN HOMOLOG"/>
    <property type="match status" value="1"/>
</dbReference>
<evidence type="ECO:0000313" key="11">
    <source>
        <dbReference type="EMBL" id="EPR78078.1"/>
    </source>
</evidence>
<dbReference type="PROSITE" id="PS01359">
    <property type="entry name" value="ZF_PHD_1"/>
    <property type="match status" value="1"/>
</dbReference>
<dbReference type="AlphaFoldDB" id="S7XQ39"/>
<dbReference type="PROSITE" id="PS50014">
    <property type="entry name" value="BROMODOMAIN_2"/>
    <property type="match status" value="1"/>
</dbReference>
<organism evidence="11 12">
    <name type="scientific">Spraguea lophii (strain 42_110)</name>
    <name type="common">Microsporidian parasite</name>
    <dbReference type="NCBI Taxonomy" id="1358809"/>
    <lineage>
        <taxon>Eukaryota</taxon>
        <taxon>Fungi</taxon>
        <taxon>Fungi incertae sedis</taxon>
        <taxon>Microsporidia</taxon>
        <taxon>Spragueidae</taxon>
        <taxon>Spraguea</taxon>
    </lineage>
</organism>
<dbReference type="Proteomes" id="UP000014978">
    <property type="component" value="Unassembled WGS sequence"/>
</dbReference>
<accession>S7XQ39</accession>
<dbReference type="HOGENOM" id="CLU_356855_0_0_1"/>
<dbReference type="GO" id="GO:0006325">
    <property type="term" value="P:chromatin organization"/>
    <property type="evidence" value="ECO:0007669"/>
    <property type="project" value="UniProtKB-ARBA"/>
</dbReference>
<evidence type="ECO:0000256" key="3">
    <source>
        <dbReference type="ARBA" id="ARBA00022833"/>
    </source>
</evidence>
<dbReference type="CDD" id="cd15492">
    <property type="entry name" value="PHD_BRPF_JADE_like"/>
    <property type="match status" value="1"/>
</dbReference>
<feature type="domain" description="Bromo" evidence="8">
    <location>
        <begin position="582"/>
        <end position="651"/>
    </location>
</feature>
<dbReference type="Gene3D" id="3.30.40.10">
    <property type="entry name" value="Zinc/RING finger domain, C3HC4 (zinc finger)"/>
    <property type="match status" value="2"/>
</dbReference>
<dbReference type="VEuPathDB" id="MicrosporidiaDB:SLOPH_2284"/>
<dbReference type="Pfam" id="PF00439">
    <property type="entry name" value="Bromodomain"/>
    <property type="match status" value="1"/>
</dbReference>
<dbReference type="SUPFAM" id="SSF47370">
    <property type="entry name" value="Bromodomain"/>
    <property type="match status" value="1"/>
</dbReference>
<evidence type="ECO:0000259" key="10">
    <source>
        <dbReference type="PROSITE" id="PS51805"/>
    </source>
</evidence>
<dbReference type="GO" id="GO:0006357">
    <property type="term" value="P:regulation of transcription by RNA polymerase II"/>
    <property type="evidence" value="ECO:0007669"/>
    <property type="project" value="TreeGrafter"/>
</dbReference>
<feature type="compositionally biased region" description="Basic and acidic residues" evidence="7">
    <location>
        <begin position="16"/>
        <end position="41"/>
    </location>
</feature>
<evidence type="ECO:0000256" key="5">
    <source>
        <dbReference type="PROSITE-ProRule" id="PRU00035"/>
    </source>
</evidence>
<reference evidence="12" key="1">
    <citation type="journal article" date="2013" name="PLoS Genet.">
        <title>The genome of Spraguea lophii and the basis of host-microsporidian interactions.</title>
        <authorList>
            <person name="Campbell S.E."/>
            <person name="Williams T.A."/>
            <person name="Yousuf A."/>
            <person name="Soanes D.M."/>
            <person name="Paszkiewicz K.H."/>
            <person name="Williams B.A.P."/>
        </authorList>
    </citation>
    <scope>NUCLEOTIDE SEQUENCE [LARGE SCALE GENOMIC DNA]</scope>
    <source>
        <strain evidence="12">42_110</strain>
    </source>
</reference>
<feature type="domain" description="PHD-type" evidence="10">
    <location>
        <begin position="191"/>
        <end position="296"/>
    </location>
</feature>
<feature type="region of interest" description="Disordered" evidence="7">
    <location>
        <begin position="1"/>
        <end position="41"/>
    </location>
</feature>
<evidence type="ECO:0000256" key="2">
    <source>
        <dbReference type="ARBA" id="ARBA00022771"/>
    </source>
</evidence>
<dbReference type="CDD" id="cd04369">
    <property type="entry name" value="Bromodomain"/>
    <property type="match status" value="1"/>
</dbReference>
<dbReference type="SUPFAM" id="SSF57903">
    <property type="entry name" value="FYVE/PHD zinc finger"/>
    <property type="match status" value="1"/>
</dbReference>
<dbReference type="InterPro" id="IPR034732">
    <property type="entry name" value="EPHD"/>
</dbReference>
<evidence type="ECO:0000256" key="1">
    <source>
        <dbReference type="ARBA" id="ARBA00022723"/>
    </source>
</evidence>
<keyword evidence="12" id="KW-1185">Reference proteome</keyword>
<dbReference type="EMBL" id="ATCN01001045">
    <property type="protein sequence ID" value="EPR78078.1"/>
    <property type="molecule type" value="Genomic_DNA"/>
</dbReference>
<dbReference type="Pfam" id="PF13831">
    <property type="entry name" value="PHD_2"/>
    <property type="match status" value="1"/>
</dbReference>
<proteinExistence type="predicted"/>
<dbReference type="SMART" id="SM00249">
    <property type="entry name" value="PHD"/>
    <property type="match status" value="2"/>
</dbReference>
<dbReference type="InterPro" id="IPR036427">
    <property type="entry name" value="Bromodomain-like_sf"/>
</dbReference>
<sequence>MRPKMQAEHVKRKHNHSPEENTIIEKDINESNSKPREEQKYQDIYPDLDVEEELILEGTNEEETIKPNKLNRDDFQNIEYNIDTMDYNFLSNIIYNRKPTEIEILTFELIIDRLEKEWYCFQQNIVNKISRPMLSQDQYCNVCALGESSVENNLIYCDGCDLCVHQECYGIPFVPDEAWFCKPCLFAKRRPPKCKFCTMVGSAYKPTSDKKWGHIICTIWDNTLTFGNPVFLEPIEINNIYHFFNKYQCYICDQNKGLTHKCSYIPCNNRFHITCAIENEYYLDQKNFIAYCNEHDVRNKLITFKSDRNIENYSDDTIGSLSSTNKSESEVDISDKNNVNYIDGEQTSEISAHNVKKVKRSKIKNKKGININLSNNIIMNITQDKNVTNNYPKLSFKPEIRNNIKLCQPKESLIVKIKNHKAKGCSYFIDKILSNDLCNLEIENKSELLKKVMYYWEKKRIKKDTLIPRLQLNIGNNIGMDWYKDRKQLCIHKADNPPSETKDLSVYKNFLEHIKCRNIKSDVDINLIEKIYKPFTIMKNIFKKYKKIMYYKKEILNINKNIIDLHYNRERYIMNEILNYFVNKNNYYIFYYPVTENIAPQYFTIIKNPIDLKTIKSKMNNKEYKLEDLKNDLLQIAFNCKTYNYNFKKLYDLAEEFEKEVNKLFNHYSKLLNLKINDDDIVKEIFDN</sequence>